<reference evidence="5 6" key="1">
    <citation type="journal article" date="2015" name="Genome Announc.">
        <title>Genome Sequence of 'Candidatus Thioglobus singularis' Strain PS1, a Mixotroph from the SUP05 Clade of Marine Gammaproteobacteria.</title>
        <authorList>
            <person name="Marshall K.T."/>
            <person name="Morris R.M."/>
        </authorList>
    </citation>
    <scope>NUCLEOTIDE SEQUENCE [LARGE SCALE GENOMIC DNA]</scope>
    <source>
        <strain evidence="5 6">PS1</strain>
    </source>
</reference>
<feature type="domain" description="HTH gntR-type" evidence="4">
    <location>
        <begin position="19"/>
        <end position="87"/>
    </location>
</feature>
<evidence type="ECO:0000313" key="5">
    <source>
        <dbReference type="EMBL" id="ALE02500.1"/>
    </source>
</evidence>
<dbReference type="AlphaFoldDB" id="A0A0M4L6H9"/>
<dbReference type="SMART" id="SM00866">
    <property type="entry name" value="UTRA"/>
    <property type="match status" value="1"/>
</dbReference>
<dbReference type="InterPro" id="IPR050679">
    <property type="entry name" value="Bact_HTH_transcr_reg"/>
</dbReference>
<sequence length="250" mass="27935">MVSTDNLINFLRPSGDSSESLYKQLSRSLNSAIQEGILKPGDALMPERDLASNLKMSRITVRKAIDQLVEIGMLIKRQGAGTVVSENVDLVLHKNLSSLNSFTADMKKRGLESYSRITLREEGKATAKEALIMNLNEDDFVHRLNRVRYLVNEPLLYEIAVIPASIISITSAIDNSLYELLESKKMNPVTAKQNIHAIIADDNLADKLEVNPGSAILFVERKGKDANGRVVEYTQSYYRGDRYDYVVELG</sequence>
<dbReference type="SUPFAM" id="SSF64288">
    <property type="entry name" value="Chorismate lyase-like"/>
    <property type="match status" value="1"/>
</dbReference>
<dbReference type="InterPro" id="IPR028978">
    <property type="entry name" value="Chorismate_lyase_/UTRA_dom_sf"/>
</dbReference>
<dbReference type="InterPro" id="IPR000524">
    <property type="entry name" value="Tscrpt_reg_HTH_GntR"/>
</dbReference>
<dbReference type="Gene3D" id="3.40.1410.10">
    <property type="entry name" value="Chorismate lyase-like"/>
    <property type="match status" value="1"/>
</dbReference>
<dbReference type="SMART" id="SM00345">
    <property type="entry name" value="HTH_GNTR"/>
    <property type="match status" value="1"/>
</dbReference>
<dbReference type="GO" id="GO:0045892">
    <property type="term" value="P:negative regulation of DNA-templated transcription"/>
    <property type="evidence" value="ECO:0007669"/>
    <property type="project" value="TreeGrafter"/>
</dbReference>
<dbReference type="PROSITE" id="PS50949">
    <property type="entry name" value="HTH_GNTR"/>
    <property type="match status" value="1"/>
</dbReference>
<dbReference type="KEGG" id="tsn:W908_08180"/>
<dbReference type="SUPFAM" id="SSF46785">
    <property type="entry name" value="Winged helix' DNA-binding domain"/>
    <property type="match status" value="1"/>
</dbReference>
<dbReference type="RefSeq" id="WP_053820670.1">
    <property type="nucleotide sequence ID" value="NZ_CP006911.1"/>
</dbReference>
<accession>A0A0M4L6H9</accession>
<dbReference type="CDD" id="cd07377">
    <property type="entry name" value="WHTH_GntR"/>
    <property type="match status" value="1"/>
</dbReference>
<evidence type="ECO:0000259" key="4">
    <source>
        <dbReference type="PROSITE" id="PS50949"/>
    </source>
</evidence>
<organism evidence="5 6">
    <name type="scientific">Candidatus Pseudothioglobus singularis PS1</name>
    <dbReference type="NCBI Taxonomy" id="1125411"/>
    <lineage>
        <taxon>Bacteria</taxon>
        <taxon>Pseudomonadati</taxon>
        <taxon>Pseudomonadota</taxon>
        <taxon>Gammaproteobacteria</taxon>
        <taxon>Candidatus Pseudothioglobaceae</taxon>
        <taxon>Candidatus Pseudothioglobus</taxon>
    </lineage>
</organism>
<dbReference type="PRINTS" id="PR00035">
    <property type="entry name" value="HTHGNTR"/>
</dbReference>
<dbReference type="PANTHER" id="PTHR44846:SF1">
    <property type="entry name" value="MANNOSYL-D-GLYCERATE TRANSPORT_METABOLISM SYSTEM REPRESSOR MNGR-RELATED"/>
    <property type="match status" value="1"/>
</dbReference>
<dbReference type="PANTHER" id="PTHR44846">
    <property type="entry name" value="MANNOSYL-D-GLYCERATE TRANSPORT/METABOLISM SYSTEM REPRESSOR MNGR-RELATED"/>
    <property type="match status" value="1"/>
</dbReference>
<gene>
    <name evidence="5" type="ORF">W908_08180</name>
</gene>
<dbReference type="GO" id="GO:0003700">
    <property type="term" value="F:DNA-binding transcription factor activity"/>
    <property type="evidence" value="ECO:0007669"/>
    <property type="project" value="InterPro"/>
</dbReference>
<keyword evidence="3" id="KW-0804">Transcription</keyword>
<keyword evidence="6" id="KW-1185">Reference proteome</keyword>
<evidence type="ECO:0000313" key="6">
    <source>
        <dbReference type="Proteomes" id="UP000068905"/>
    </source>
</evidence>
<evidence type="ECO:0000256" key="3">
    <source>
        <dbReference type="ARBA" id="ARBA00023163"/>
    </source>
</evidence>
<dbReference type="Gene3D" id="1.10.10.10">
    <property type="entry name" value="Winged helix-like DNA-binding domain superfamily/Winged helix DNA-binding domain"/>
    <property type="match status" value="1"/>
</dbReference>
<evidence type="ECO:0000256" key="2">
    <source>
        <dbReference type="ARBA" id="ARBA00023125"/>
    </source>
</evidence>
<dbReference type="Pfam" id="PF07702">
    <property type="entry name" value="UTRA"/>
    <property type="match status" value="1"/>
</dbReference>
<keyword evidence="2" id="KW-0238">DNA-binding</keyword>
<keyword evidence="1" id="KW-0805">Transcription regulation</keyword>
<dbReference type="InterPro" id="IPR036388">
    <property type="entry name" value="WH-like_DNA-bd_sf"/>
</dbReference>
<dbReference type="EMBL" id="CP006911">
    <property type="protein sequence ID" value="ALE02500.1"/>
    <property type="molecule type" value="Genomic_DNA"/>
</dbReference>
<dbReference type="STRING" id="1125411.W908_08180"/>
<dbReference type="GO" id="GO:0003677">
    <property type="term" value="F:DNA binding"/>
    <property type="evidence" value="ECO:0007669"/>
    <property type="project" value="UniProtKB-KW"/>
</dbReference>
<dbReference type="InterPro" id="IPR011663">
    <property type="entry name" value="UTRA"/>
</dbReference>
<protein>
    <submittedName>
        <fullName evidence="5">GntR family transcriptional regulator</fullName>
    </submittedName>
</protein>
<dbReference type="Proteomes" id="UP000068905">
    <property type="component" value="Chromosome"/>
</dbReference>
<dbReference type="InterPro" id="IPR036390">
    <property type="entry name" value="WH_DNA-bd_sf"/>
</dbReference>
<proteinExistence type="predicted"/>
<dbReference type="Pfam" id="PF00392">
    <property type="entry name" value="GntR"/>
    <property type="match status" value="1"/>
</dbReference>
<dbReference type="OrthoDB" id="6626198at2"/>
<evidence type="ECO:0000256" key="1">
    <source>
        <dbReference type="ARBA" id="ARBA00023015"/>
    </source>
</evidence>
<name>A0A0M4L6H9_9GAMM</name>